<gene>
    <name evidence="5" type="ORF">ACFQ3L_06210</name>
</gene>
<sequence>MRILHISRTMGQGGAEKIVYQLCRDNKEQDQIVISSGGVYVPKLKRLGIAHVTMPDIDSKNPFTMVACFLKIWLTIRKYKIQLVHTHHRMAAFYARIISALTGIPTVYTAHNIFTNRRSLVRFSLKETQIVAVGQGVKKNLEGFYGINPDSIQVVYNSVSVHLSGSRNNELARLRSEGKCLVGSIGRLTKQKGMDVFIDSIALARKKNPAIVGVIIGDGDDKEALRQQVASLNLNNYIIFLGYQSHIYDIIDQLDFVVLSSRWEGLPLIPIEVFSQAKAMIASDIPGNNELIENNQNGLLAKKESSIDFANAILRLASSKELRVKIGNKAKESYINNYQYKKFIDGYNEIYYAVLKRLHRS</sequence>
<dbReference type="PANTHER" id="PTHR12526">
    <property type="entry name" value="GLYCOSYLTRANSFERASE"/>
    <property type="match status" value="1"/>
</dbReference>
<evidence type="ECO:0000313" key="5">
    <source>
        <dbReference type="EMBL" id="MFD1393164.1"/>
    </source>
</evidence>
<proteinExistence type="predicted"/>
<dbReference type="GO" id="GO:0016757">
    <property type="term" value="F:glycosyltransferase activity"/>
    <property type="evidence" value="ECO:0007669"/>
    <property type="project" value="UniProtKB-KW"/>
</dbReference>
<dbReference type="SUPFAM" id="SSF53756">
    <property type="entry name" value="UDP-Glycosyltransferase/glycogen phosphorylase"/>
    <property type="match status" value="1"/>
</dbReference>
<evidence type="ECO:0000259" key="3">
    <source>
        <dbReference type="Pfam" id="PF00534"/>
    </source>
</evidence>
<dbReference type="Proteomes" id="UP001597249">
    <property type="component" value="Unassembled WGS sequence"/>
</dbReference>
<dbReference type="PANTHER" id="PTHR12526:SF629">
    <property type="entry name" value="TEICHURONIC ACID BIOSYNTHESIS GLYCOSYLTRANSFERASE TUAH-RELATED"/>
    <property type="match status" value="1"/>
</dbReference>
<keyword evidence="1 5" id="KW-0328">Glycosyltransferase</keyword>
<evidence type="ECO:0000259" key="4">
    <source>
        <dbReference type="Pfam" id="PF13439"/>
    </source>
</evidence>
<dbReference type="InterPro" id="IPR028098">
    <property type="entry name" value="Glyco_trans_4-like_N"/>
</dbReference>
<reference evidence="6" key="1">
    <citation type="journal article" date="2019" name="Int. J. Syst. Evol. Microbiol.">
        <title>The Global Catalogue of Microorganisms (GCM) 10K type strain sequencing project: providing services to taxonomists for standard genome sequencing and annotation.</title>
        <authorList>
            <consortium name="The Broad Institute Genomics Platform"/>
            <consortium name="The Broad Institute Genome Sequencing Center for Infectious Disease"/>
            <person name="Wu L."/>
            <person name="Ma J."/>
        </authorList>
    </citation>
    <scope>NUCLEOTIDE SEQUENCE [LARGE SCALE GENOMIC DNA]</scope>
    <source>
        <strain evidence="6">CCM 8911</strain>
    </source>
</reference>
<keyword evidence="2 5" id="KW-0808">Transferase</keyword>
<protein>
    <submittedName>
        <fullName evidence="5">Glycosyltransferase</fullName>
        <ecNumber evidence="5">2.4.-.-</ecNumber>
    </submittedName>
</protein>
<keyword evidence="6" id="KW-1185">Reference proteome</keyword>
<dbReference type="InterPro" id="IPR001296">
    <property type="entry name" value="Glyco_trans_1"/>
</dbReference>
<evidence type="ECO:0000256" key="1">
    <source>
        <dbReference type="ARBA" id="ARBA00022676"/>
    </source>
</evidence>
<dbReference type="EC" id="2.4.-.-" evidence="5"/>
<feature type="domain" description="Glycosyl transferase family 1" evidence="3">
    <location>
        <begin position="176"/>
        <end position="332"/>
    </location>
</feature>
<accession>A0ABW4B815</accession>
<evidence type="ECO:0000313" key="6">
    <source>
        <dbReference type="Proteomes" id="UP001597249"/>
    </source>
</evidence>
<dbReference type="RefSeq" id="WP_125585974.1">
    <property type="nucleotide sequence ID" value="NZ_JBHTMO010000018.1"/>
</dbReference>
<dbReference type="Pfam" id="PF00534">
    <property type="entry name" value="Glycos_transf_1"/>
    <property type="match status" value="1"/>
</dbReference>
<evidence type="ECO:0000256" key="2">
    <source>
        <dbReference type="ARBA" id="ARBA00022679"/>
    </source>
</evidence>
<dbReference type="Pfam" id="PF13439">
    <property type="entry name" value="Glyco_transf_4"/>
    <property type="match status" value="1"/>
</dbReference>
<organism evidence="5 6">
    <name type="scientific">Lacticaseibacillus jixianensis</name>
    <dbReference type="NCBI Taxonomy" id="2486012"/>
    <lineage>
        <taxon>Bacteria</taxon>
        <taxon>Bacillati</taxon>
        <taxon>Bacillota</taxon>
        <taxon>Bacilli</taxon>
        <taxon>Lactobacillales</taxon>
        <taxon>Lactobacillaceae</taxon>
        <taxon>Lacticaseibacillus</taxon>
    </lineage>
</organism>
<dbReference type="CDD" id="cd03811">
    <property type="entry name" value="GT4_GT28_WabH-like"/>
    <property type="match status" value="1"/>
</dbReference>
<name>A0ABW4B815_9LACO</name>
<dbReference type="EMBL" id="JBHTMO010000018">
    <property type="protein sequence ID" value="MFD1393164.1"/>
    <property type="molecule type" value="Genomic_DNA"/>
</dbReference>
<feature type="domain" description="Glycosyltransferase subfamily 4-like N-terminal" evidence="4">
    <location>
        <begin position="13"/>
        <end position="161"/>
    </location>
</feature>
<comment type="caution">
    <text evidence="5">The sequence shown here is derived from an EMBL/GenBank/DDBJ whole genome shotgun (WGS) entry which is preliminary data.</text>
</comment>
<dbReference type="Gene3D" id="3.40.50.2000">
    <property type="entry name" value="Glycogen Phosphorylase B"/>
    <property type="match status" value="2"/>
</dbReference>